<sequence length="276" mass="30933">MSPPACIFTPPYTGPQPPGLTKASDLAFWTAFIKSDNGIPNPAGADEFLFYSGVDGLRDCLGSIRKYISQYYFRTVAPWTRIFNLFKALTAGSDDPVATVRSLFNSYLADRRDGDTVSLHIKCMSWSLARRAAIHGGTVHLALWKGAPLLVKNSFWGEYGAGIITGPDSKVERIVRYDVERVPNQNGEENSGAVAIDPGVVVWERKKHKMLGIPFEHQDWIWGRRGTTIQRKSFGARRRWQTARALAEWSKEAGRRLPFKAFSSASGRWASPRRNR</sequence>
<dbReference type="Proteomes" id="UP001172155">
    <property type="component" value="Unassembled WGS sequence"/>
</dbReference>
<dbReference type="AlphaFoldDB" id="A0AA40F7K1"/>
<evidence type="ECO:0000313" key="1">
    <source>
        <dbReference type="EMBL" id="KAK0752697.1"/>
    </source>
</evidence>
<protein>
    <submittedName>
        <fullName evidence="1">Uncharacterized protein</fullName>
    </submittedName>
</protein>
<dbReference type="EMBL" id="JAUKUD010000001">
    <property type="protein sequence ID" value="KAK0752697.1"/>
    <property type="molecule type" value="Genomic_DNA"/>
</dbReference>
<proteinExistence type="predicted"/>
<comment type="caution">
    <text evidence="1">The sequence shown here is derived from an EMBL/GenBank/DDBJ whole genome shotgun (WGS) entry which is preliminary data.</text>
</comment>
<organism evidence="1 2">
    <name type="scientific">Schizothecium vesticola</name>
    <dbReference type="NCBI Taxonomy" id="314040"/>
    <lineage>
        <taxon>Eukaryota</taxon>
        <taxon>Fungi</taxon>
        <taxon>Dikarya</taxon>
        <taxon>Ascomycota</taxon>
        <taxon>Pezizomycotina</taxon>
        <taxon>Sordariomycetes</taxon>
        <taxon>Sordariomycetidae</taxon>
        <taxon>Sordariales</taxon>
        <taxon>Schizotheciaceae</taxon>
        <taxon>Schizothecium</taxon>
    </lineage>
</organism>
<gene>
    <name evidence="1" type="ORF">B0T18DRAFT_384891</name>
</gene>
<evidence type="ECO:0000313" key="2">
    <source>
        <dbReference type="Proteomes" id="UP001172155"/>
    </source>
</evidence>
<accession>A0AA40F7K1</accession>
<reference evidence="1" key="1">
    <citation type="submission" date="2023-06" db="EMBL/GenBank/DDBJ databases">
        <title>Genome-scale phylogeny and comparative genomics of the fungal order Sordariales.</title>
        <authorList>
            <consortium name="Lawrence Berkeley National Laboratory"/>
            <person name="Hensen N."/>
            <person name="Bonometti L."/>
            <person name="Westerberg I."/>
            <person name="Brannstrom I.O."/>
            <person name="Guillou S."/>
            <person name="Cros-Aarteil S."/>
            <person name="Calhoun S."/>
            <person name="Haridas S."/>
            <person name="Kuo A."/>
            <person name="Mondo S."/>
            <person name="Pangilinan J."/>
            <person name="Riley R."/>
            <person name="LaButti K."/>
            <person name="Andreopoulos B."/>
            <person name="Lipzen A."/>
            <person name="Chen C."/>
            <person name="Yanf M."/>
            <person name="Daum C."/>
            <person name="Ng V."/>
            <person name="Clum A."/>
            <person name="Steindorff A."/>
            <person name="Ohm R."/>
            <person name="Martin F."/>
            <person name="Silar P."/>
            <person name="Natvig D."/>
            <person name="Lalanne C."/>
            <person name="Gautier V."/>
            <person name="Ament-velasquez S.L."/>
            <person name="Kruys A."/>
            <person name="Hutchinson M.I."/>
            <person name="Powell A.J."/>
            <person name="Barry K."/>
            <person name="Miller A.N."/>
            <person name="Grigoriev I.V."/>
            <person name="Debuchy R."/>
            <person name="Gladieux P."/>
            <person name="Thoren M.H."/>
            <person name="Johannesson H."/>
        </authorList>
    </citation>
    <scope>NUCLEOTIDE SEQUENCE</scope>
    <source>
        <strain evidence="1">SMH3187-1</strain>
    </source>
</reference>
<name>A0AA40F7K1_9PEZI</name>
<keyword evidence="2" id="KW-1185">Reference proteome</keyword>